<feature type="transmembrane region" description="Helical" evidence="6">
    <location>
        <begin position="129"/>
        <end position="146"/>
    </location>
</feature>
<feature type="transmembrane region" description="Helical" evidence="6">
    <location>
        <begin position="691"/>
        <end position="716"/>
    </location>
</feature>
<evidence type="ECO:0000256" key="5">
    <source>
        <dbReference type="ARBA" id="ARBA00023136"/>
    </source>
</evidence>
<comment type="similarity">
    <text evidence="2">Belongs to the RUS1 family.</text>
</comment>
<feature type="transmembrane region" description="Helical" evidence="6">
    <location>
        <begin position="476"/>
        <end position="495"/>
    </location>
</feature>
<dbReference type="Proteomes" id="UP001152797">
    <property type="component" value="Unassembled WGS sequence"/>
</dbReference>
<protein>
    <submittedName>
        <fullName evidence="10">Titin</fullName>
    </submittedName>
</protein>
<organism evidence="8">
    <name type="scientific">Cladocopium goreaui</name>
    <dbReference type="NCBI Taxonomy" id="2562237"/>
    <lineage>
        <taxon>Eukaryota</taxon>
        <taxon>Sar</taxon>
        <taxon>Alveolata</taxon>
        <taxon>Dinophyceae</taxon>
        <taxon>Suessiales</taxon>
        <taxon>Symbiodiniaceae</taxon>
        <taxon>Cladocopium</taxon>
    </lineage>
</organism>
<dbReference type="InterPro" id="IPR054549">
    <property type="entry name" value="UVB_sens_RUS_dom"/>
</dbReference>
<keyword evidence="11" id="KW-1185">Reference proteome</keyword>
<proteinExistence type="inferred from homology"/>
<dbReference type="EMBL" id="CAMXCT010000048">
    <property type="protein sequence ID" value="CAI3973017.1"/>
    <property type="molecule type" value="Genomic_DNA"/>
</dbReference>
<dbReference type="EMBL" id="CAMXCT020000048">
    <property type="protein sequence ID" value="CAL1126392.1"/>
    <property type="molecule type" value="Genomic_DNA"/>
</dbReference>
<evidence type="ECO:0000256" key="4">
    <source>
        <dbReference type="ARBA" id="ARBA00022989"/>
    </source>
</evidence>
<keyword evidence="4 6" id="KW-1133">Transmembrane helix</keyword>
<evidence type="ECO:0000256" key="6">
    <source>
        <dbReference type="SAM" id="Phobius"/>
    </source>
</evidence>
<evidence type="ECO:0000256" key="2">
    <source>
        <dbReference type="ARBA" id="ARBA00007558"/>
    </source>
</evidence>
<evidence type="ECO:0000259" key="7">
    <source>
        <dbReference type="Pfam" id="PF04884"/>
    </source>
</evidence>
<feature type="transmembrane region" description="Helical" evidence="6">
    <location>
        <begin position="75"/>
        <end position="95"/>
    </location>
</feature>
<dbReference type="Pfam" id="PF04884">
    <property type="entry name" value="UVB_sens_prot"/>
    <property type="match status" value="2"/>
</dbReference>
<keyword evidence="3 6" id="KW-0812">Transmembrane</keyword>
<evidence type="ECO:0000313" key="10">
    <source>
        <dbReference type="EMBL" id="CAL4760329.1"/>
    </source>
</evidence>
<feature type="transmembrane region" description="Helical" evidence="6">
    <location>
        <begin position="382"/>
        <end position="406"/>
    </location>
</feature>
<comment type="caution">
    <text evidence="8">The sequence shown here is derived from an EMBL/GenBank/DDBJ whole genome shotgun (WGS) entry which is preliminary data.</text>
</comment>
<reference evidence="8" key="1">
    <citation type="submission" date="2022-10" db="EMBL/GenBank/DDBJ databases">
        <authorList>
            <person name="Chen Y."/>
            <person name="Dougan E. K."/>
            <person name="Chan C."/>
            <person name="Rhodes N."/>
            <person name="Thang M."/>
        </authorList>
    </citation>
    <scope>NUCLEOTIDE SEQUENCE</scope>
</reference>
<evidence type="ECO:0000313" key="11">
    <source>
        <dbReference type="Proteomes" id="UP001152797"/>
    </source>
</evidence>
<feature type="transmembrane region" description="Helical" evidence="6">
    <location>
        <begin position="345"/>
        <end position="370"/>
    </location>
</feature>
<comment type="subcellular location">
    <subcellularLocation>
        <location evidence="1">Membrane</location>
    </subcellularLocation>
</comment>
<feature type="transmembrane region" description="Helical" evidence="6">
    <location>
        <begin position="728"/>
        <end position="747"/>
    </location>
</feature>
<feature type="transmembrane region" description="Helical" evidence="6">
    <location>
        <begin position="818"/>
        <end position="840"/>
    </location>
</feature>
<dbReference type="EMBL" id="CAMXCT030000048">
    <property type="protein sequence ID" value="CAL4760329.1"/>
    <property type="molecule type" value="Genomic_DNA"/>
</dbReference>
<accession>A0A9P1BGR6</accession>
<reference evidence="9" key="2">
    <citation type="submission" date="2024-04" db="EMBL/GenBank/DDBJ databases">
        <authorList>
            <person name="Chen Y."/>
            <person name="Shah S."/>
            <person name="Dougan E. K."/>
            <person name="Thang M."/>
            <person name="Chan C."/>
        </authorList>
    </citation>
    <scope>NUCLEOTIDE SEQUENCE [LARGE SCALE GENOMIC DNA]</scope>
</reference>
<feature type="domain" description="Protein root UVB sensitive/RUS" evidence="7">
    <location>
        <begin position="288"/>
        <end position="504"/>
    </location>
</feature>
<feature type="transmembrane region" description="Helical" evidence="6">
    <location>
        <begin position="884"/>
        <end position="904"/>
    </location>
</feature>
<dbReference type="InterPro" id="IPR006968">
    <property type="entry name" value="RUS_fam"/>
</dbReference>
<evidence type="ECO:0000313" key="9">
    <source>
        <dbReference type="EMBL" id="CAL1126392.1"/>
    </source>
</evidence>
<evidence type="ECO:0000256" key="1">
    <source>
        <dbReference type="ARBA" id="ARBA00004370"/>
    </source>
</evidence>
<dbReference type="PANTHER" id="PTHR12770:SF31">
    <property type="entry name" value="RUS FAMILY MEMBER 1"/>
    <property type="match status" value="1"/>
</dbReference>
<feature type="transmembrane region" description="Helical" evidence="6">
    <location>
        <begin position="158"/>
        <end position="182"/>
    </location>
</feature>
<sequence length="913" mass="99606">MFHQPSPNRCGFHGVGQPSASVSRAVLFTFSRGLCKHKVSMLCTTPRATLWFSAYVKVFRTLGGTLEAISVLAEILAFQANSIFILLAAGILGAMASAMNDATRACILQHFSKEKNNHDVTLKENNQDSAGGFVGCLGGLLLVYLLGSEFDRHSGSLVMAATSCFCLCCIHAVTNLASAMVLKISPATFTLQHCKTRRFVTLTSGNTLAATADTAKAGNVEIFRLPSDQIPGKALMSVDGVWFDQDGVATDHPVASELEEDGQSVRLRDERYELGPCTRLPSSSKARSGIFFPPGWPTSMPDGYDEYMAYELVVSIVATPMSLLNYFIFWKYVAGVGDGTKSPAFACFLMLYLDFVSILCGLLSGLPMFAKHYDHRWLCLSFFLNAFATGTIVVAQVCPLPWYLLLSGLAQPFKSLAGVAGKTVSAELERRFASHPNVDLIHLKSCKRNRDTVLNLLSSILCVCYAFHMYNCSIDPSLPGMILTFFMLLSFKLAAEYKKSQVAARVLTSDQASASYDLIEDEASHQPRMEPQGTEQSSEVPTHRFTAKKFAWTLLLVAAEAAVYGGLVTTLSASKDQLEPCTERCLQFKFFGDGSAIPGTGMFPFPVKNGQDQRLLSETCVSYGGMDCDAFIGACSVSRCEERHVRRMVEDRLSRSKSKMGFIASIAVYSALNLAHDLGLEAHLLGPNDAVMLQIFASLSMAVMAACALMWASGAMELFYSPSESCGCYFRLAAVPSVVALALPLNLVSRLRSNVQQAMYAAIIESSCLRTVSFSVPYHFIETAGINGAESLGQLSLLGVKGLGCPRPGLSVKRWAQWLPLLSVGIILFPLLFSSSFIVYRISDLFLAWLEDWLSKHVARPDCLEKHKTAVGQPWQLDRSCGTLALFGVYSMIGMQALVIGYFLSGLWTLYHG</sequence>
<gene>
    <name evidence="8" type="ORF">C1SCF055_LOCUS1548</name>
</gene>
<feature type="domain" description="Protein root UVB sensitive/RUS" evidence="7">
    <location>
        <begin position="14"/>
        <end position="184"/>
    </location>
</feature>
<keyword evidence="5 6" id="KW-0472">Membrane</keyword>
<dbReference type="PANTHER" id="PTHR12770">
    <property type="entry name" value="RUS1 FAMILY PROTEIN C16ORF58"/>
    <property type="match status" value="1"/>
</dbReference>
<dbReference type="GO" id="GO:0016020">
    <property type="term" value="C:membrane"/>
    <property type="evidence" value="ECO:0007669"/>
    <property type="project" value="UniProtKB-SubCell"/>
</dbReference>
<dbReference type="AlphaFoldDB" id="A0A9P1BGR6"/>
<evidence type="ECO:0000256" key="3">
    <source>
        <dbReference type="ARBA" id="ARBA00022692"/>
    </source>
</evidence>
<evidence type="ECO:0000313" key="8">
    <source>
        <dbReference type="EMBL" id="CAI3973017.1"/>
    </source>
</evidence>
<name>A0A9P1BGR6_9DINO</name>
<feature type="transmembrane region" description="Helical" evidence="6">
    <location>
        <begin position="307"/>
        <end position="333"/>
    </location>
</feature>